<dbReference type="CDD" id="cd02568">
    <property type="entry name" value="PseudoU_synth_PUS1_PUS2"/>
    <property type="match status" value="1"/>
</dbReference>
<dbReference type="SUPFAM" id="SSF55120">
    <property type="entry name" value="Pseudouridine synthase"/>
    <property type="match status" value="1"/>
</dbReference>
<evidence type="ECO:0000256" key="3">
    <source>
        <dbReference type="ARBA" id="ARBA00023235"/>
    </source>
</evidence>
<feature type="binding site" evidence="6">
    <location>
        <position position="252"/>
    </location>
    <ligand>
        <name>substrate</name>
    </ligand>
</feature>
<accession>A0AAD3D8I6</accession>
<proteinExistence type="inferred from homology"/>
<gene>
    <name evidence="9" type="ORF">CTEN210_16275</name>
</gene>
<evidence type="ECO:0000313" key="9">
    <source>
        <dbReference type="EMBL" id="GFH59799.1"/>
    </source>
</evidence>
<feature type="domain" description="Pseudouridine synthase I TruA alpha/beta" evidence="8">
    <location>
        <begin position="140"/>
        <end position="238"/>
    </location>
</feature>
<dbReference type="GO" id="GO:1990481">
    <property type="term" value="P:mRNA pseudouridine synthesis"/>
    <property type="evidence" value="ECO:0007669"/>
    <property type="project" value="TreeGrafter"/>
</dbReference>
<dbReference type="InterPro" id="IPR001406">
    <property type="entry name" value="PsdUridine_synth_TruA"/>
</dbReference>
<dbReference type="Pfam" id="PF01416">
    <property type="entry name" value="PseudoU_synth_1"/>
    <property type="match status" value="2"/>
</dbReference>
<dbReference type="InterPro" id="IPR020097">
    <property type="entry name" value="PsdUridine_synth_TruA_a/b_dom"/>
</dbReference>
<dbReference type="FunFam" id="3.30.70.580:FF:000002">
    <property type="entry name" value="tRNA pseudouridine synthase"/>
    <property type="match status" value="1"/>
</dbReference>
<evidence type="ECO:0000256" key="2">
    <source>
        <dbReference type="ARBA" id="ARBA00022694"/>
    </source>
</evidence>
<dbReference type="GO" id="GO:0003723">
    <property type="term" value="F:RNA binding"/>
    <property type="evidence" value="ECO:0007669"/>
    <property type="project" value="InterPro"/>
</dbReference>
<dbReference type="InterPro" id="IPR041708">
    <property type="entry name" value="PUS1/PUS2-like"/>
</dbReference>
<feature type="region of interest" description="Disordered" evidence="7">
    <location>
        <begin position="1"/>
        <end position="83"/>
    </location>
</feature>
<evidence type="ECO:0000256" key="7">
    <source>
        <dbReference type="SAM" id="MobiDB-lite"/>
    </source>
</evidence>
<dbReference type="GO" id="GO:0031119">
    <property type="term" value="P:tRNA pseudouridine synthesis"/>
    <property type="evidence" value="ECO:0007669"/>
    <property type="project" value="InterPro"/>
</dbReference>
<evidence type="ECO:0000256" key="5">
    <source>
        <dbReference type="PIRSR" id="PIRSR641708-1"/>
    </source>
</evidence>
<dbReference type="InterPro" id="IPR020103">
    <property type="entry name" value="PsdUridine_synth_cat_dom_sf"/>
</dbReference>
<keyword evidence="3" id="KW-0413">Isomerase</keyword>
<dbReference type="Proteomes" id="UP001054902">
    <property type="component" value="Unassembled WGS sequence"/>
</dbReference>
<evidence type="ECO:0000256" key="6">
    <source>
        <dbReference type="PIRSR" id="PIRSR641708-2"/>
    </source>
</evidence>
<organism evidence="9 10">
    <name type="scientific">Chaetoceros tenuissimus</name>
    <dbReference type="NCBI Taxonomy" id="426638"/>
    <lineage>
        <taxon>Eukaryota</taxon>
        <taxon>Sar</taxon>
        <taxon>Stramenopiles</taxon>
        <taxon>Ochrophyta</taxon>
        <taxon>Bacillariophyta</taxon>
        <taxon>Coscinodiscophyceae</taxon>
        <taxon>Chaetocerotophycidae</taxon>
        <taxon>Chaetocerotales</taxon>
        <taxon>Chaetocerotaceae</taxon>
        <taxon>Chaetoceros</taxon>
    </lineage>
</organism>
<evidence type="ECO:0000259" key="8">
    <source>
        <dbReference type="Pfam" id="PF01416"/>
    </source>
</evidence>
<keyword evidence="2" id="KW-0819">tRNA processing</keyword>
<evidence type="ECO:0000256" key="4">
    <source>
        <dbReference type="ARBA" id="ARBA00036943"/>
    </source>
</evidence>
<feature type="compositionally biased region" description="Basic and acidic residues" evidence="7">
    <location>
        <begin position="1"/>
        <end position="10"/>
    </location>
</feature>
<feature type="compositionally biased region" description="Basic and acidic residues" evidence="7">
    <location>
        <begin position="54"/>
        <end position="81"/>
    </location>
</feature>
<dbReference type="NCBIfam" id="TIGR00071">
    <property type="entry name" value="hisT_truA"/>
    <property type="match status" value="1"/>
</dbReference>
<comment type="similarity">
    <text evidence="1">Belongs to the tRNA pseudouridine synthase TruA family.</text>
</comment>
<dbReference type="PANTHER" id="PTHR11142:SF4">
    <property type="entry name" value="PSEUDOURIDYLATE SYNTHASE 1 HOMOLOG"/>
    <property type="match status" value="1"/>
</dbReference>
<dbReference type="GO" id="GO:0005634">
    <property type="term" value="C:nucleus"/>
    <property type="evidence" value="ECO:0007669"/>
    <property type="project" value="TreeGrafter"/>
</dbReference>
<keyword evidence="10" id="KW-1185">Reference proteome</keyword>
<dbReference type="GO" id="GO:0009982">
    <property type="term" value="F:pseudouridine synthase activity"/>
    <property type="evidence" value="ECO:0007669"/>
    <property type="project" value="InterPro"/>
</dbReference>
<feature type="active site" description="Nucleophile" evidence="5">
    <location>
        <position position="193"/>
    </location>
</feature>
<dbReference type="AlphaFoldDB" id="A0AAD3D8I6"/>
<name>A0AAD3D8I6_9STRA</name>
<dbReference type="InterPro" id="IPR020094">
    <property type="entry name" value="TruA/RsuA/RluB/E/F_N"/>
</dbReference>
<dbReference type="Gene3D" id="3.30.70.580">
    <property type="entry name" value="Pseudouridine synthase I, catalytic domain, N-terminal subdomain"/>
    <property type="match status" value="1"/>
</dbReference>
<protein>
    <submittedName>
        <fullName evidence="9">tRNA pseudouridine38-40 synthase</fullName>
    </submittedName>
</protein>
<comment type="caution">
    <text evidence="9">The sequence shown here is derived from an EMBL/GenBank/DDBJ whole genome shotgun (WGS) entry which is preliminary data.</text>
</comment>
<comment type="catalytic activity">
    <reaction evidence="4">
        <text>a uridine in tRNA = a pseudouridine in tRNA</text>
        <dbReference type="Rhea" id="RHEA:54572"/>
        <dbReference type="Rhea" id="RHEA-COMP:13339"/>
        <dbReference type="Rhea" id="RHEA-COMP:13934"/>
        <dbReference type="ChEBI" id="CHEBI:65314"/>
        <dbReference type="ChEBI" id="CHEBI:65315"/>
    </reaction>
</comment>
<reference evidence="9 10" key="1">
    <citation type="journal article" date="2021" name="Sci. Rep.">
        <title>The genome of the diatom Chaetoceros tenuissimus carries an ancient integrated fragment of an extant virus.</title>
        <authorList>
            <person name="Hongo Y."/>
            <person name="Kimura K."/>
            <person name="Takaki Y."/>
            <person name="Yoshida Y."/>
            <person name="Baba S."/>
            <person name="Kobayashi G."/>
            <person name="Nagasaki K."/>
            <person name="Hano T."/>
            <person name="Tomaru Y."/>
        </authorList>
    </citation>
    <scope>NUCLEOTIDE SEQUENCE [LARGE SCALE GENOMIC DNA]</scope>
    <source>
        <strain evidence="9 10">NIES-3715</strain>
    </source>
</reference>
<evidence type="ECO:0000256" key="1">
    <source>
        <dbReference type="ARBA" id="ARBA00009375"/>
    </source>
</evidence>
<dbReference type="EMBL" id="BLLK01000069">
    <property type="protein sequence ID" value="GFH59799.1"/>
    <property type="molecule type" value="Genomic_DNA"/>
</dbReference>
<feature type="domain" description="Pseudouridine synthase I TruA alpha/beta" evidence="8">
    <location>
        <begin position="318"/>
        <end position="420"/>
    </location>
</feature>
<dbReference type="InterPro" id="IPR020095">
    <property type="entry name" value="PsdUridine_synth_TruA_C"/>
</dbReference>
<sequence>MSETESKKESAVPVETTEKAAAGNGDNQSDKKKNNRNNNKRKFVGGKYGKNKRMGKDNNKKNKQKTTVDFKARNQKRDEVHQGSYAHKAMRDLFNVSLPEMDKLQAEQAELAEKGERKAEYQENNSSEPKVPKRKVALLIQFIGTKYCGMQINEGQQTIQSEIELALYKAGLLAATNFGIPGKYSWSNSARTDKGVHSCAQVCSCKILLPTEDMNEIREMINKELPDDINIADVVRVSKTFCARTQRDKVRYQYILPSFALSTSESVQEIFGKVMNKEINEKERNLKDPFTKDEKIALQNEFRKIRVDANGLDRLKEALATYEGTHKFHNYTSGKTFTDASASRYILSFTVQDPVVDKHGMEWIPCQVVGQSFLLHQIRKMMSMAMDAARGSSSTDIMKQSFSDKYMNVNTAPAQGLFLDMSYFESFNRRPNAGDPLDWYSDPTAPATQRWKEFKEDKVMTHIMDEEERQGNFVDYLYTQENHNKYANYDAVDEKKSKRDN</sequence>
<dbReference type="Gene3D" id="3.30.70.660">
    <property type="entry name" value="Pseudouridine synthase I, catalytic domain, C-terminal subdomain"/>
    <property type="match status" value="1"/>
</dbReference>
<feature type="compositionally biased region" description="Basic residues" evidence="7">
    <location>
        <begin position="33"/>
        <end position="53"/>
    </location>
</feature>
<dbReference type="PANTHER" id="PTHR11142">
    <property type="entry name" value="PSEUDOURIDYLATE SYNTHASE"/>
    <property type="match status" value="1"/>
</dbReference>
<evidence type="ECO:0000313" key="10">
    <source>
        <dbReference type="Proteomes" id="UP001054902"/>
    </source>
</evidence>